<sequence>MQLVFADSEVAGIDALGDGLRVRFAAAAVEPSGGSGEAGYLLDFDLLLQGATWTGDPAACFGRLVDGWLSDSVSRLTRLELPFDGPGPWDAVFVFPHGVQLAARASHVTAVPRGDQRFRPSYAC</sequence>
<proteinExistence type="predicted"/>
<protein>
    <submittedName>
        <fullName evidence="1">Uncharacterized protein</fullName>
    </submittedName>
</protein>
<name>A0A6N8IPP1_9BURK</name>
<gene>
    <name evidence="1" type="ORF">GON04_04505</name>
</gene>
<accession>A0A6N8IPP1</accession>
<dbReference type="EMBL" id="WSEL01000003">
    <property type="protein sequence ID" value="MVQ28692.1"/>
    <property type="molecule type" value="Genomic_DNA"/>
</dbReference>
<dbReference type="RefSeq" id="WP_157396766.1">
    <property type="nucleotide sequence ID" value="NZ_WSEL01000003.1"/>
</dbReference>
<dbReference type="AlphaFoldDB" id="A0A6N8IPP1"/>
<organism evidence="1 2">
    <name type="scientific">Ramlibacter pinisoli</name>
    <dbReference type="NCBI Taxonomy" id="2682844"/>
    <lineage>
        <taxon>Bacteria</taxon>
        <taxon>Pseudomonadati</taxon>
        <taxon>Pseudomonadota</taxon>
        <taxon>Betaproteobacteria</taxon>
        <taxon>Burkholderiales</taxon>
        <taxon>Comamonadaceae</taxon>
        <taxon>Ramlibacter</taxon>
    </lineage>
</organism>
<keyword evidence="2" id="KW-1185">Reference proteome</keyword>
<reference evidence="1 2" key="1">
    <citation type="submission" date="2019-12" db="EMBL/GenBank/DDBJ databases">
        <authorList>
            <person name="Huq M.A."/>
        </authorList>
    </citation>
    <scope>NUCLEOTIDE SEQUENCE [LARGE SCALE GENOMIC DNA]</scope>
    <source>
        <strain evidence="1 2">MAH-25</strain>
    </source>
</reference>
<dbReference type="Proteomes" id="UP000469385">
    <property type="component" value="Unassembled WGS sequence"/>
</dbReference>
<comment type="caution">
    <text evidence="1">The sequence shown here is derived from an EMBL/GenBank/DDBJ whole genome shotgun (WGS) entry which is preliminary data.</text>
</comment>
<evidence type="ECO:0000313" key="1">
    <source>
        <dbReference type="EMBL" id="MVQ28692.1"/>
    </source>
</evidence>
<evidence type="ECO:0000313" key="2">
    <source>
        <dbReference type="Proteomes" id="UP000469385"/>
    </source>
</evidence>